<dbReference type="PRINTS" id="PR00455">
    <property type="entry name" value="HTHTETR"/>
</dbReference>
<comment type="caution">
    <text evidence="4">The sequence shown here is derived from an EMBL/GenBank/DDBJ whole genome shotgun (WGS) entry which is preliminary data.</text>
</comment>
<evidence type="ECO:0000313" key="4">
    <source>
        <dbReference type="EMBL" id="SFL24936.1"/>
    </source>
</evidence>
<keyword evidence="5" id="KW-1185">Reference proteome</keyword>
<sequence>MKTPARKNMRPEDRRAQLLDCAQMLFFSKGFEETTMQDVLEFANVSKGGFYHHFKSKEELLFGVLDRLADGVLSQMAVVVSDETSCALDLLHNFTHLRANYLREHDYPGQVEIFRTMNLNRNLALLEQFKRRVRVGAIPILSKILQKGREEGVFNVEDVETAAELILHISNFLDFALTRAIDARGTKDAELAGDKLQYAIDLQFLTIDRILGLPDGTTNFGWPDAVKATMETTSAN</sequence>
<dbReference type="SUPFAM" id="SSF48498">
    <property type="entry name" value="Tetracyclin repressor-like, C-terminal domain"/>
    <property type="match status" value="1"/>
</dbReference>
<dbReference type="InterPro" id="IPR023772">
    <property type="entry name" value="DNA-bd_HTH_TetR-type_CS"/>
</dbReference>
<dbReference type="InterPro" id="IPR001647">
    <property type="entry name" value="HTH_TetR"/>
</dbReference>
<evidence type="ECO:0000259" key="3">
    <source>
        <dbReference type="PROSITE" id="PS50977"/>
    </source>
</evidence>
<dbReference type="InterPro" id="IPR050624">
    <property type="entry name" value="HTH-type_Tx_Regulator"/>
</dbReference>
<dbReference type="EMBL" id="FOSK01000028">
    <property type="protein sequence ID" value="SFL24936.1"/>
    <property type="molecule type" value="Genomic_DNA"/>
</dbReference>
<dbReference type="Gene3D" id="1.10.357.10">
    <property type="entry name" value="Tetracycline Repressor, domain 2"/>
    <property type="match status" value="1"/>
</dbReference>
<accession>A0A1I4G778</accession>
<dbReference type="PANTHER" id="PTHR43479">
    <property type="entry name" value="ACREF/ENVCD OPERON REPRESSOR-RELATED"/>
    <property type="match status" value="1"/>
</dbReference>
<feature type="domain" description="HTH tetR-type" evidence="3">
    <location>
        <begin position="12"/>
        <end position="72"/>
    </location>
</feature>
<dbReference type="Pfam" id="PF00440">
    <property type="entry name" value="TetR_N"/>
    <property type="match status" value="1"/>
</dbReference>
<reference evidence="4 5" key="1">
    <citation type="submission" date="2016-10" db="EMBL/GenBank/DDBJ databases">
        <authorList>
            <person name="Varghese N."/>
            <person name="Submissions S."/>
        </authorList>
    </citation>
    <scope>NUCLEOTIDE SEQUENCE [LARGE SCALE GENOMIC DNA]</scope>
    <source>
        <strain evidence="4 5">DSM 16392</strain>
    </source>
</reference>
<evidence type="ECO:0000256" key="2">
    <source>
        <dbReference type="PROSITE-ProRule" id="PRU00335"/>
    </source>
</evidence>
<dbReference type="PROSITE" id="PS50977">
    <property type="entry name" value="HTH_TETR_2"/>
    <property type="match status" value="1"/>
</dbReference>
<dbReference type="InterPro" id="IPR036271">
    <property type="entry name" value="Tet_transcr_reg_TetR-rel_C_sf"/>
</dbReference>
<name>A0A1I4G778_9HYPH</name>
<evidence type="ECO:0000313" key="5">
    <source>
        <dbReference type="Proteomes" id="UP000199598"/>
    </source>
</evidence>
<dbReference type="RefSeq" id="WP_093524361.1">
    <property type="nucleotide sequence ID" value="NZ_FOSK01000028.1"/>
</dbReference>
<gene>
    <name evidence="4" type="ORF">SAMN04488518_1288</name>
</gene>
<dbReference type="Proteomes" id="UP000199598">
    <property type="component" value="Unassembled WGS sequence"/>
</dbReference>
<dbReference type="PROSITE" id="PS01081">
    <property type="entry name" value="HTH_TETR_1"/>
    <property type="match status" value="1"/>
</dbReference>
<keyword evidence="1 2" id="KW-0238">DNA-binding</keyword>
<dbReference type="SUPFAM" id="SSF46689">
    <property type="entry name" value="Homeodomain-like"/>
    <property type="match status" value="1"/>
</dbReference>
<organism evidence="4 5">
    <name type="scientific">Pseudovibrio ascidiaceicola</name>
    <dbReference type="NCBI Taxonomy" id="285279"/>
    <lineage>
        <taxon>Bacteria</taxon>
        <taxon>Pseudomonadati</taxon>
        <taxon>Pseudomonadota</taxon>
        <taxon>Alphaproteobacteria</taxon>
        <taxon>Hyphomicrobiales</taxon>
        <taxon>Stappiaceae</taxon>
        <taxon>Pseudovibrio</taxon>
    </lineage>
</organism>
<dbReference type="InterPro" id="IPR009057">
    <property type="entry name" value="Homeodomain-like_sf"/>
</dbReference>
<feature type="DNA-binding region" description="H-T-H motif" evidence="2">
    <location>
        <begin position="35"/>
        <end position="54"/>
    </location>
</feature>
<protein>
    <submittedName>
        <fullName evidence="4">Transcriptional regulator, TetR family</fullName>
    </submittedName>
</protein>
<proteinExistence type="predicted"/>
<dbReference type="PANTHER" id="PTHR43479:SF11">
    <property type="entry name" value="ACREF_ENVCD OPERON REPRESSOR-RELATED"/>
    <property type="match status" value="1"/>
</dbReference>
<evidence type="ECO:0000256" key="1">
    <source>
        <dbReference type="ARBA" id="ARBA00023125"/>
    </source>
</evidence>